<dbReference type="Gene3D" id="2.30.29.30">
    <property type="entry name" value="Pleckstrin-homology domain (PH domain)/Phosphotyrosine-binding domain (PTB)"/>
    <property type="match status" value="1"/>
</dbReference>
<evidence type="ECO:0000259" key="2">
    <source>
        <dbReference type="Pfam" id="PF00568"/>
    </source>
</evidence>
<keyword evidence="1" id="KW-0472">Membrane</keyword>
<organism evidence="3">
    <name type="scientific">Henneguya salminicola</name>
    <name type="common">Myxosporean</name>
    <dbReference type="NCBI Taxonomy" id="69463"/>
    <lineage>
        <taxon>Eukaryota</taxon>
        <taxon>Metazoa</taxon>
        <taxon>Cnidaria</taxon>
        <taxon>Myxozoa</taxon>
        <taxon>Myxosporea</taxon>
        <taxon>Bivalvulida</taxon>
        <taxon>Platysporina</taxon>
        <taxon>Myxobolidae</taxon>
        <taxon>Henneguya</taxon>
    </lineage>
</organism>
<dbReference type="AlphaFoldDB" id="A0A6G3MKW6"/>
<keyword evidence="1" id="KW-1133">Transmembrane helix</keyword>
<dbReference type="InterPro" id="IPR011993">
    <property type="entry name" value="PH-like_dom_sf"/>
</dbReference>
<evidence type="ECO:0000256" key="1">
    <source>
        <dbReference type="SAM" id="Phobius"/>
    </source>
</evidence>
<keyword evidence="1" id="KW-0812">Transmembrane</keyword>
<feature type="transmembrane region" description="Helical" evidence="1">
    <location>
        <begin position="49"/>
        <end position="70"/>
    </location>
</feature>
<feature type="transmembrane region" description="Helical" evidence="1">
    <location>
        <begin position="98"/>
        <end position="117"/>
    </location>
</feature>
<proteinExistence type="predicted"/>
<dbReference type="SUPFAM" id="SSF50729">
    <property type="entry name" value="PH domain-like"/>
    <property type="match status" value="1"/>
</dbReference>
<name>A0A6G3MKW6_HENSL</name>
<dbReference type="InterPro" id="IPR000697">
    <property type="entry name" value="WH1/EVH1_dom"/>
</dbReference>
<accession>A0A6G3MKW6</accession>
<protein>
    <submittedName>
        <fullName evidence="3">Neural Wiskott-Aldrich syndrome protein (Trinotate prediction)</fullName>
    </submittedName>
</protein>
<dbReference type="Pfam" id="PF00568">
    <property type="entry name" value="WH1"/>
    <property type="match status" value="1"/>
</dbReference>
<dbReference type="EMBL" id="GHBP01009932">
    <property type="protein sequence ID" value="NDJ94613.1"/>
    <property type="molecule type" value="Transcribed_RNA"/>
</dbReference>
<sequence length="120" mass="13999">MPNSSNHISKLLTVEEANSLTSAISSSEICLASAVVKLYITRAPLHRHWLFHGVGVICLCACTTNFFQYFRFFDFNLKKFSLEEELYLDFDFLHPKPYLITFEGNVGYQNIIFYFFLHKE</sequence>
<evidence type="ECO:0000313" key="3">
    <source>
        <dbReference type="EMBL" id="NDJ94613.1"/>
    </source>
</evidence>
<reference evidence="3" key="1">
    <citation type="submission" date="2018-11" db="EMBL/GenBank/DDBJ databases">
        <title>Henneguya salminicola genome and transcriptome.</title>
        <authorList>
            <person name="Yahalomi D."/>
            <person name="Atkinson S.D."/>
            <person name="Neuhof M."/>
            <person name="Chang E.S."/>
            <person name="Philippe H."/>
            <person name="Cartwright P."/>
            <person name="Bartholomew J.L."/>
            <person name="Huchon D."/>
        </authorList>
    </citation>
    <scope>NUCLEOTIDE SEQUENCE</scope>
    <source>
        <strain evidence="3">Hz1</strain>
        <tissue evidence="3">Whole</tissue>
    </source>
</reference>
<feature type="domain" description="WH1" evidence="2">
    <location>
        <begin position="30"/>
        <end position="106"/>
    </location>
</feature>